<dbReference type="PANTHER" id="PTHR11895:SF7">
    <property type="entry name" value="GLUTAMYL-TRNA(GLN) AMIDOTRANSFERASE SUBUNIT A, MITOCHONDRIAL"/>
    <property type="match status" value="1"/>
</dbReference>
<dbReference type="SUPFAM" id="SSF75304">
    <property type="entry name" value="Amidase signature (AS) enzymes"/>
    <property type="match status" value="1"/>
</dbReference>
<dbReference type="Gene3D" id="3.90.1300.10">
    <property type="entry name" value="Amidase signature (AS) domain"/>
    <property type="match status" value="1"/>
</dbReference>
<evidence type="ECO:0000256" key="1">
    <source>
        <dbReference type="ARBA" id="ARBA00009199"/>
    </source>
</evidence>
<keyword evidence="4" id="KW-1185">Reference proteome</keyword>
<proteinExistence type="inferred from homology"/>
<reference evidence="3 4" key="1">
    <citation type="submission" date="2018-09" db="EMBL/GenBank/DDBJ databases">
        <title>Comparative genomics of Leucobacter spp.</title>
        <authorList>
            <person name="Reis A.C."/>
            <person name="Kolvenbach B.A."/>
            <person name="Corvini P.F.X."/>
            <person name="Nunes O.C."/>
        </authorList>
    </citation>
    <scope>NUCLEOTIDE SEQUENCE [LARGE SCALE GENOMIC DNA]</scope>
    <source>
        <strain evidence="3 4">L-1</strain>
    </source>
</reference>
<dbReference type="Proteomes" id="UP001646141">
    <property type="component" value="Unassembled WGS sequence"/>
</dbReference>
<name>A0ABS1SPC8_9MICO</name>
<comment type="caution">
    <text evidence="3">The sequence shown here is derived from an EMBL/GenBank/DDBJ whole genome shotgun (WGS) entry which is preliminary data.</text>
</comment>
<dbReference type="InterPro" id="IPR000120">
    <property type="entry name" value="Amidase"/>
</dbReference>
<dbReference type="InterPro" id="IPR036928">
    <property type="entry name" value="AS_sf"/>
</dbReference>
<sequence>MHMMSQHDSFVDPQEIGLNQPLSEKSYELQFARAEQVQAATNAFSALNTPAAREAAAAQTHVNEKVHSGRPLAGSIVTVKDSFHVRDLPRWHGSATHPGAFSPSDSVPVSRLRAAGAIIVGKTTMPDYGLLAAGLSSQFGITRNPWDLSASPGGSSSGAGAAVAAGVGHSALGTDIAGSVRLPAAHCGLVALKPTQGALAYAPASTWRSAGPMARTVRAARELFEVVGAPHPSDQLSRPLPNSPSGVHAALLASAASSGWTPAALRGLRVGVMESPGYGPHMDSETNTAFHRFLEVLRANGAILEDFTPAITELDFAALDRCLMTRCIAERSGCPTDRQDDLLPVISAWAESGSQLRATDYFLDFEHLSAVAARVSERVASYDIVVSPVMGVHRFAADSFGPDPTQPLLFHANYTAWFNQTGQPAVALPMARSTAGHPIGVQIAGPHGADFALLGIAEALEGVLEVPLGIPALTSPQASSAA</sequence>
<accession>A0ABS1SPC8</accession>
<dbReference type="EMBL" id="QYAD01000002">
    <property type="protein sequence ID" value="MBL3689770.1"/>
    <property type="molecule type" value="Genomic_DNA"/>
</dbReference>
<organism evidence="3 4">
    <name type="scientific">Leucobacter chromiireducens subsp. chromiireducens</name>
    <dbReference type="NCBI Taxonomy" id="660067"/>
    <lineage>
        <taxon>Bacteria</taxon>
        <taxon>Bacillati</taxon>
        <taxon>Actinomycetota</taxon>
        <taxon>Actinomycetes</taxon>
        <taxon>Micrococcales</taxon>
        <taxon>Microbacteriaceae</taxon>
        <taxon>Leucobacter</taxon>
    </lineage>
</organism>
<feature type="domain" description="Amidase" evidence="2">
    <location>
        <begin position="31"/>
        <end position="454"/>
    </location>
</feature>
<dbReference type="InterPro" id="IPR020556">
    <property type="entry name" value="Amidase_CS"/>
</dbReference>
<dbReference type="PROSITE" id="PS00571">
    <property type="entry name" value="AMIDASES"/>
    <property type="match status" value="1"/>
</dbReference>
<dbReference type="InterPro" id="IPR023631">
    <property type="entry name" value="Amidase_dom"/>
</dbReference>
<dbReference type="Pfam" id="PF01425">
    <property type="entry name" value="Amidase"/>
    <property type="match status" value="1"/>
</dbReference>
<gene>
    <name evidence="3" type="ORF">D3226_07320</name>
</gene>
<dbReference type="PANTHER" id="PTHR11895">
    <property type="entry name" value="TRANSAMIDASE"/>
    <property type="match status" value="1"/>
</dbReference>
<comment type="similarity">
    <text evidence="1">Belongs to the amidase family.</text>
</comment>
<evidence type="ECO:0000313" key="3">
    <source>
        <dbReference type="EMBL" id="MBL3689770.1"/>
    </source>
</evidence>
<protein>
    <submittedName>
        <fullName evidence="3">Amidase</fullName>
    </submittedName>
</protein>
<evidence type="ECO:0000313" key="4">
    <source>
        <dbReference type="Proteomes" id="UP001646141"/>
    </source>
</evidence>
<evidence type="ECO:0000259" key="2">
    <source>
        <dbReference type="Pfam" id="PF01425"/>
    </source>
</evidence>